<dbReference type="EMBL" id="JSUQ01000009">
    <property type="protein sequence ID" value="KHQ53016.1"/>
    <property type="molecule type" value="Genomic_DNA"/>
</dbReference>
<dbReference type="NCBIfam" id="TIGR04355">
    <property type="entry name" value="HprK_rel_B"/>
    <property type="match status" value="1"/>
</dbReference>
<gene>
    <name evidence="1" type="ORF">OA50_02561</name>
</gene>
<reference evidence="1 2" key="1">
    <citation type="submission" date="2014-10" db="EMBL/GenBank/DDBJ databases">
        <title>Genome sequence of Ponticoccus sp. strain UMTAT08 isolated from clonal culture of toxic dinoflagellate Alexandrium tamiyavanichii.</title>
        <authorList>
            <person name="Gan H.Y."/>
            <person name="Muhd D.-D."/>
            <person name="Mohd Noor M.E."/>
            <person name="Yeong Y.S."/>
            <person name="Usup G."/>
        </authorList>
    </citation>
    <scope>NUCLEOTIDE SEQUENCE [LARGE SCALE GENOMIC DNA]</scope>
    <source>
        <strain evidence="1 2">UMTAT08</strain>
    </source>
</reference>
<evidence type="ECO:0000313" key="2">
    <source>
        <dbReference type="Proteomes" id="UP000030960"/>
    </source>
</evidence>
<dbReference type="PATRIC" id="fig|1515334.3.peg.2579"/>
<dbReference type="GO" id="GO:0016301">
    <property type="term" value="F:kinase activity"/>
    <property type="evidence" value="ECO:0007669"/>
    <property type="project" value="UniProtKB-KW"/>
</dbReference>
<dbReference type="InterPro" id="IPR027597">
    <property type="entry name" value="HprK-rel_B"/>
</dbReference>
<protein>
    <submittedName>
        <fullName evidence="1">HPr kinase</fullName>
    </submittedName>
</protein>
<keyword evidence="1" id="KW-0808">Transferase</keyword>
<keyword evidence="2" id="KW-1185">Reference proteome</keyword>
<comment type="caution">
    <text evidence="1">The sequence shown here is derived from an EMBL/GenBank/DDBJ whole genome shotgun (WGS) entry which is preliminary data.</text>
</comment>
<dbReference type="Proteomes" id="UP000030960">
    <property type="component" value="Unassembled WGS sequence"/>
</dbReference>
<dbReference type="InterPro" id="IPR027417">
    <property type="entry name" value="P-loop_NTPase"/>
</dbReference>
<name>A0A0B3S8M1_9RHOB</name>
<sequence length="357" mass="38513">MRTAEDVLTQLDLGAAGTQPFHLGVGHVGVTVQAPAPLRASLMAYFAGALTQTPGEMTVHLLPGQVLTPEPEWTDWQREPGKAGRKDAIRDLAGARLIRKVRSGVTFLQAPGVAVAFGPLAENESTVINFINTQILNAGLREGWQLCHAAAVTRGPRTLAISGLSGGGKSTSILRMMDMEGMCFLSNDRVLVRAGRPPRALGIPKQPRINPGTILGNPRLRDMLTPARRAELEAMPAADLWALEDKHDLIIGEVYGADRLRFEGALTDFWVLNWEHGTDAPTQVAEVSLADRPDLLGAIMKSPGPFYQHPDGRFEPNGTAPDPAPYLEALRGVRVCEVSGRVDFDALAAEGRRLFDG</sequence>
<accession>A0A0B3S8M1</accession>
<keyword evidence="1" id="KW-0418">Kinase</keyword>
<evidence type="ECO:0000313" key="1">
    <source>
        <dbReference type="EMBL" id="KHQ53016.1"/>
    </source>
</evidence>
<dbReference type="SUPFAM" id="SSF53795">
    <property type="entry name" value="PEP carboxykinase-like"/>
    <property type="match status" value="1"/>
</dbReference>
<dbReference type="Gene3D" id="3.40.50.300">
    <property type="entry name" value="P-loop containing nucleotide triphosphate hydrolases"/>
    <property type="match status" value="1"/>
</dbReference>
<dbReference type="STRING" id="561184.SAMN05216376_110171"/>
<dbReference type="OrthoDB" id="5443147at2"/>
<organism evidence="1 2">
    <name type="scientific">Mameliella alba</name>
    <dbReference type="NCBI Taxonomy" id="561184"/>
    <lineage>
        <taxon>Bacteria</taxon>
        <taxon>Pseudomonadati</taxon>
        <taxon>Pseudomonadota</taxon>
        <taxon>Alphaproteobacteria</taxon>
        <taxon>Rhodobacterales</taxon>
        <taxon>Roseobacteraceae</taxon>
        <taxon>Mameliella</taxon>
    </lineage>
</organism>
<dbReference type="RefSeq" id="WP_043141808.1">
    <property type="nucleotide sequence ID" value="NZ_JSUQ01000009.1"/>
</dbReference>
<dbReference type="AlphaFoldDB" id="A0A0B3S8M1"/>
<proteinExistence type="predicted"/>